<evidence type="ECO:0008006" key="3">
    <source>
        <dbReference type="Google" id="ProtNLM"/>
    </source>
</evidence>
<keyword evidence="1" id="KW-0732">Signal</keyword>
<evidence type="ECO:0000313" key="2">
    <source>
        <dbReference type="EMBL" id="ABK26278.1"/>
    </source>
</evidence>
<dbReference type="AlphaFoldDB" id="A9P067"/>
<protein>
    <recommendedName>
        <fullName evidence="3">Secreted protein</fullName>
    </recommendedName>
</protein>
<accession>A9P067</accession>
<evidence type="ECO:0000256" key="1">
    <source>
        <dbReference type="SAM" id="SignalP"/>
    </source>
</evidence>
<name>A9P067_PICSI</name>
<feature type="signal peptide" evidence="1">
    <location>
        <begin position="1"/>
        <end position="29"/>
    </location>
</feature>
<sequence length="81" mass="9045">MPRSAFVLIVLFWALLMLVTPTLIRWSSAANTSSPVYSETMAFRGERKVEIRTRRILVPAVYSAAAPYPANTHVHGHFKGS</sequence>
<dbReference type="EMBL" id="EF087022">
    <property type="protein sequence ID" value="ABK26278.1"/>
    <property type="molecule type" value="mRNA"/>
</dbReference>
<organism evidence="2">
    <name type="scientific">Picea sitchensis</name>
    <name type="common">Sitka spruce</name>
    <name type="synonym">Pinus sitchensis</name>
    <dbReference type="NCBI Taxonomy" id="3332"/>
    <lineage>
        <taxon>Eukaryota</taxon>
        <taxon>Viridiplantae</taxon>
        <taxon>Streptophyta</taxon>
        <taxon>Embryophyta</taxon>
        <taxon>Tracheophyta</taxon>
        <taxon>Spermatophyta</taxon>
        <taxon>Pinopsida</taxon>
        <taxon>Pinidae</taxon>
        <taxon>Conifers I</taxon>
        <taxon>Pinales</taxon>
        <taxon>Pinaceae</taxon>
        <taxon>Picea</taxon>
    </lineage>
</organism>
<reference evidence="2" key="1">
    <citation type="journal article" date="2008" name="BMC Genomics">
        <title>A conifer genomics resource of 200,000 spruce (Picea spp.) ESTs and 6,464 high-quality, sequence-finished full-length cDNAs for Sitka spruce (Picea sitchensis).</title>
        <authorList>
            <person name="Ralph S.G."/>
            <person name="Chun H.J."/>
            <person name="Kolosova N."/>
            <person name="Cooper D."/>
            <person name="Oddy C."/>
            <person name="Ritland C.E."/>
            <person name="Kirkpatrick R."/>
            <person name="Moore R."/>
            <person name="Barber S."/>
            <person name="Holt R.A."/>
            <person name="Jones S.J."/>
            <person name="Marra M.A."/>
            <person name="Douglas C.J."/>
            <person name="Ritland K."/>
            <person name="Bohlmann J."/>
        </authorList>
    </citation>
    <scope>NUCLEOTIDE SEQUENCE</scope>
    <source>
        <tissue evidence="2">Green portion of the leader tissue</tissue>
    </source>
</reference>
<feature type="chain" id="PRO_5002741360" description="Secreted protein" evidence="1">
    <location>
        <begin position="30"/>
        <end position="81"/>
    </location>
</feature>
<proteinExistence type="evidence at transcript level"/>